<feature type="compositionally biased region" description="Low complexity" evidence="1">
    <location>
        <begin position="485"/>
        <end position="496"/>
    </location>
</feature>
<keyword evidence="3" id="KW-1185">Reference proteome</keyword>
<reference evidence="2" key="1">
    <citation type="submission" date="2023-03" db="EMBL/GenBank/DDBJ databases">
        <title>Massive genome expansion in bonnet fungi (Mycena s.s.) driven by repeated elements and novel gene families across ecological guilds.</title>
        <authorList>
            <consortium name="Lawrence Berkeley National Laboratory"/>
            <person name="Harder C.B."/>
            <person name="Miyauchi S."/>
            <person name="Viragh M."/>
            <person name="Kuo A."/>
            <person name="Thoen E."/>
            <person name="Andreopoulos B."/>
            <person name="Lu D."/>
            <person name="Skrede I."/>
            <person name="Drula E."/>
            <person name="Henrissat B."/>
            <person name="Morin E."/>
            <person name="Kohler A."/>
            <person name="Barry K."/>
            <person name="LaButti K."/>
            <person name="Morin E."/>
            <person name="Salamov A."/>
            <person name="Lipzen A."/>
            <person name="Mereny Z."/>
            <person name="Hegedus B."/>
            <person name="Baldrian P."/>
            <person name="Stursova M."/>
            <person name="Weitz H."/>
            <person name="Taylor A."/>
            <person name="Grigoriev I.V."/>
            <person name="Nagy L.G."/>
            <person name="Martin F."/>
            <person name="Kauserud H."/>
        </authorList>
    </citation>
    <scope>NUCLEOTIDE SEQUENCE</scope>
    <source>
        <strain evidence="2">CBHHK182m</strain>
    </source>
</reference>
<feature type="compositionally biased region" description="Basic and acidic residues" evidence="1">
    <location>
        <begin position="657"/>
        <end position="677"/>
    </location>
</feature>
<accession>A0AAD7N1W8</accession>
<feature type="compositionally biased region" description="Low complexity" evidence="1">
    <location>
        <begin position="140"/>
        <end position="155"/>
    </location>
</feature>
<feature type="region of interest" description="Disordered" evidence="1">
    <location>
        <begin position="588"/>
        <end position="677"/>
    </location>
</feature>
<comment type="caution">
    <text evidence="2">The sequence shown here is derived from an EMBL/GenBank/DDBJ whole genome shotgun (WGS) entry which is preliminary data.</text>
</comment>
<protein>
    <submittedName>
        <fullName evidence="2">Uncharacterized protein</fullName>
    </submittedName>
</protein>
<evidence type="ECO:0000313" key="3">
    <source>
        <dbReference type="Proteomes" id="UP001215598"/>
    </source>
</evidence>
<feature type="region of interest" description="Disordered" evidence="1">
    <location>
        <begin position="122"/>
        <end position="168"/>
    </location>
</feature>
<feature type="compositionally biased region" description="Basic and acidic residues" evidence="1">
    <location>
        <begin position="189"/>
        <end position="201"/>
    </location>
</feature>
<gene>
    <name evidence="2" type="ORF">B0H16DRAFT_1861453</name>
</gene>
<sequence length="916" mass="100292">MCVGVLRMRMRMRMWQPREPRVRLRRRPRKFCAGIRPTVGGATPSLKRCEIEDKEGRNCWILAQGAAELEVGGAGVRHHRHGGHHLRRRAHTPQSYPPRRLARVPNVLAPPVAGRPIRLPARGSVLPHLQPPPPRPAPSRPSSDLLETSSSSSLPNRPPPPAPPSRVLVVGAPASETALSYGAKRSNVKKGDARGRGRGNEEVGTATNTATGDVKSESKVNGRVKRRPMGASSAAYDACTTKRVGNASPGTQGARIEWCEDSSVRHTVRPRPPAHQTLKQAALAFVGFVGDEYSGLKKNVTRGRMKRNKRKGHSRIITRRKLALHLDLRELDERDGGTGGVGVGVAGRASVTEFHFCKKKEENVGEMRRGKKQNEEGRSTCGSASTMLEDPQTKYVRNAHTPKTRVKAQRANWARPKHPPYLAQTQNESTFEGLRARAARASKGHAHLQNVHPPKVGRKRKQRSCAVKAPARAKGPTSKRRSHAPSHPSHLPAHPTSPKKRSTNPATAALNSLPGWRAGRDCGGGDGRCSVDYSRLGDLRGKKTIKRPHRRIDTVYRREDASPGTEGKGANAGVHGRLRHRNARPRIKCTNAEGAAGTKTPSRCRNADALEKEGQGGRRGGEGRTRTQDAQAASRGRRDDEMSARKTRRRGMHERRKYASSDAERCRERKGEAPVESTKTERKECVEAKQKITHLRGLQKLLRKAHESGRSRGGVVLPPPSFVFSFSPAPPASPSTPTFAPAPTRRGRGEEFELDVVFSATSAALSRPPHARKRGRARNVEDVEAGARAEEEVEDGGKVVKVESARVVDEDNGRVANPTKTDVSCGGVTTDAQRTHYFHSNTQKETKKSMCLRVDVRVYAHPAVLRMRETARLDGVGAATSLEGVPEGEMEIEGSKKFKKQMVVVCSPDDFEPVPS</sequence>
<dbReference type="EMBL" id="JARKIB010000096">
    <property type="protein sequence ID" value="KAJ7742049.1"/>
    <property type="molecule type" value="Genomic_DNA"/>
</dbReference>
<feature type="compositionally biased region" description="Basic and acidic residues" evidence="1">
    <location>
        <begin position="365"/>
        <end position="378"/>
    </location>
</feature>
<feature type="compositionally biased region" description="Basic and acidic residues" evidence="1">
    <location>
        <begin position="605"/>
        <end position="627"/>
    </location>
</feature>
<evidence type="ECO:0000313" key="2">
    <source>
        <dbReference type="EMBL" id="KAJ7742049.1"/>
    </source>
</evidence>
<feature type="compositionally biased region" description="Basic residues" evidence="1">
    <location>
        <begin position="645"/>
        <end position="656"/>
    </location>
</feature>
<dbReference type="Proteomes" id="UP001215598">
    <property type="component" value="Unassembled WGS sequence"/>
</dbReference>
<feature type="compositionally biased region" description="Basic residues" evidence="1">
    <location>
        <begin position="76"/>
        <end position="91"/>
    </location>
</feature>
<proteinExistence type="predicted"/>
<name>A0AAD7N1W8_9AGAR</name>
<feature type="region of interest" description="Disordered" evidence="1">
    <location>
        <begin position="75"/>
        <end position="106"/>
    </location>
</feature>
<feature type="compositionally biased region" description="Pro residues" evidence="1">
    <location>
        <begin position="129"/>
        <end position="139"/>
    </location>
</feature>
<feature type="region of interest" description="Disordered" evidence="1">
    <location>
        <begin position="365"/>
        <end position="386"/>
    </location>
</feature>
<organism evidence="2 3">
    <name type="scientific">Mycena metata</name>
    <dbReference type="NCBI Taxonomy" id="1033252"/>
    <lineage>
        <taxon>Eukaryota</taxon>
        <taxon>Fungi</taxon>
        <taxon>Dikarya</taxon>
        <taxon>Basidiomycota</taxon>
        <taxon>Agaricomycotina</taxon>
        <taxon>Agaricomycetes</taxon>
        <taxon>Agaricomycetidae</taxon>
        <taxon>Agaricales</taxon>
        <taxon>Marasmiineae</taxon>
        <taxon>Mycenaceae</taxon>
        <taxon>Mycena</taxon>
    </lineage>
</organism>
<evidence type="ECO:0000256" key="1">
    <source>
        <dbReference type="SAM" id="MobiDB-lite"/>
    </source>
</evidence>
<dbReference type="AlphaFoldDB" id="A0AAD7N1W8"/>
<feature type="region of interest" description="Disordered" evidence="1">
    <location>
        <begin position="440"/>
        <end position="521"/>
    </location>
</feature>
<feature type="region of interest" description="Disordered" evidence="1">
    <location>
        <begin position="180"/>
        <end position="229"/>
    </location>
</feature>